<evidence type="ECO:0000313" key="2">
    <source>
        <dbReference type="EMBL" id="CAD7653338.1"/>
    </source>
</evidence>
<feature type="compositionally biased region" description="Basic and acidic residues" evidence="1">
    <location>
        <begin position="171"/>
        <end position="183"/>
    </location>
</feature>
<dbReference type="EMBL" id="CAJPVJ010006541">
    <property type="protein sequence ID" value="CAG2170525.1"/>
    <property type="molecule type" value="Genomic_DNA"/>
</dbReference>
<proteinExistence type="predicted"/>
<feature type="compositionally biased region" description="Low complexity" evidence="1">
    <location>
        <begin position="119"/>
        <end position="131"/>
    </location>
</feature>
<feature type="compositionally biased region" description="Polar residues" evidence="1">
    <location>
        <begin position="229"/>
        <end position="240"/>
    </location>
</feature>
<dbReference type="Proteomes" id="UP000728032">
    <property type="component" value="Unassembled WGS sequence"/>
</dbReference>
<dbReference type="AlphaFoldDB" id="A0A7R9M4I0"/>
<feature type="compositionally biased region" description="Polar residues" evidence="1">
    <location>
        <begin position="141"/>
        <end position="152"/>
    </location>
</feature>
<protein>
    <submittedName>
        <fullName evidence="2">Uncharacterized protein</fullName>
    </submittedName>
</protein>
<accession>A0A7R9M4I0</accession>
<organism evidence="2">
    <name type="scientific">Oppiella nova</name>
    <dbReference type="NCBI Taxonomy" id="334625"/>
    <lineage>
        <taxon>Eukaryota</taxon>
        <taxon>Metazoa</taxon>
        <taxon>Ecdysozoa</taxon>
        <taxon>Arthropoda</taxon>
        <taxon>Chelicerata</taxon>
        <taxon>Arachnida</taxon>
        <taxon>Acari</taxon>
        <taxon>Acariformes</taxon>
        <taxon>Sarcoptiformes</taxon>
        <taxon>Oribatida</taxon>
        <taxon>Brachypylina</taxon>
        <taxon>Oppioidea</taxon>
        <taxon>Oppiidae</taxon>
        <taxon>Oppiella</taxon>
    </lineage>
</organism>
<feature type="compositionally biased region" description="Polar residues" evidence="1">
    <location>
        <begin position="196"/>
        <end position="217"/>
    </location>
</feature>
<dbReference type="EMBL" id="OC921366">
    <property type="protein sequence ID" value="CAD7653338.1"/>
    <property type="molecule type" value="Genomic_DNA"/>
</dbReference>
<keyword evidence="3" id="KW-1185">Reference proteome</keyword>
<evidence type="ECO:0000256" key="1">
    <source>
        <dbReference type="SAM" id="MobiDB-lite"/>
    </source>
</evidence>
<sequence length="240" mass="26222">MATSSERANTGMTSEAIGVSVAPSFFQCCVQDGSKFAKVEDVQRFKAQISMATAIMKFLIDNFGVSNLFGRDNYEYYARISGRVLKVEENWIFAFKYPPDTHHHNTALSSTDECQKGVSSSHSFTSTSTTTPNSRRAADQTMPSSMASSSVKQLVRRTSSKEKRLVRRSSSKKDKENGNEHKAQQHSSAGAGGYQVSPTSAATSDANQLVGAQTPMCSESEPTDCDVQPMNTSLTYKPRI</sequence>
<dbReference type="OrthoDB" id="9994905at2759"/>
<reference evidence="2" key="1">
    <citation type="submission" date="2020-11" db="EMBL/GenBank/DDBJ databases">
        <authorList>
            <person name="Tran Van P."/>
        </authorList>
    </citation>
    <scope>NUCLEOTIDE SEQUENCE</scope>
</reference>
<name>A0A7R9M4I0_9ACAR</name>
<feature type="region of interest" description="Disordered" evidence="1">
    <location>
        <begin position="106"/>
        <end position="240"/>
    </location>
</feature>
<evidence type="ECO:0000313" key="3">
    <source>
        <dbReference type="Proteomes" id="UP000728032"/>
    </source>
</evidence>
<gene>
    <name evidence="2" type="ORF">ONB1V03_LOCUS9993</name>
</gene>